<organism evidence="1 2">
    <name type="scientific">Marinobacter nauticus</name>
    <name type="common">Marinobacter hydrocarbonoclasticus</name>
    <name type="synonym">Marinobacter aquaeolei</name>
    <dbReference type="NCBI Taxonomy" id="2743"/>
    <lineage>
        <taxon>Bacteria</taxon>
        <taxon>Pseudomonadati</taxon>
        <taxon>Pseudomonadota</taxon>
        <taxon>Gammaproteobacteria</taxon>
        <taxon>Pseudomonadales</taxon>
        <taxon>Marinobacteraceae</taxon>
        <taxon>Marinobacter</taxon>
    </lineage>
</organism>
<reference evidence="1 2" key="1">
    <citation type="journal article" date="2018" name="Nat. Biotechnol.">
        <title>A standardized bacterial taxonomy based on genome phylogeny substantially revises the tree of life.</title>
        <authorList>
            <person name="Parks D.H."/>
            <person name="Chuvochina M."/>
            <person name="Waite D.W."/>
            <person name="Rinke C."/>
            <person name="Skarshewski A."/>
            <person name="Chaumeil P.A."/>
            <person name="Hugenholtz P."/>
        </authorList>
    </citation>
    <scope>NUCLEOTIDE SEQUENCE [LARGE SCALE GENOMIC DNA]</scope>
    <source>
        <strain evidence="1">UBA9049</strain>
    </source>
</reference>
<dbReference type="Proteomes" id="UP000261325">
    <property type="component" value="Unassembled WGS sequence"/>
</dbReference>
<evidence type="ECO:0000313" key="2">
    <source>
        <dbReference type="Proteomes" id="UP000261325"/>
    </source>
</evidence>
<feature type="non-terminal residue" evidence="1">
    <location>
        <position position="97"/>
    </location>
</feature>
<dbReference type="EMBL" id="DLYI01000277">
    <property type="protein sequence ID" value="HAC30081.1"/>
    <property type="molecule type" value="Genomic_DNA"/>
</dbReference>
<name>A0A3B8WIR7_MARNT</name>
<protein>
    <submittedName>
        <fullName evidence="1">Uncharacterized protein</fullName>
    </submittedName>
</protein>
<dbReference type="AlphaFoldDB" id="A0A3B8WIR7"/>
<comment type="caution">
    <text evidence="1">The sequence shown here is derived from an EMBL/GenBank/DDBJ whole genome shotgun (WGS) entry which is preliminary data.</text>
</comment>
<proteinExistence type="predicted"/>
<evidence type="ECO:0000313" key="1">
    <source>
        <dbReference type="EMBL" id="HAC30081.1"/>
    </source>
</evidence>
<sequence>MIASSQISLFQDSSRQVSAFDSSQLRIRQSAAPEPQGQTNRGTEVSLIRQAAYRYSSQEQMAFSSTSEVTGANRAATFTSSELVEKSSELFLMGQQA</sequence>
<gene>
    <name evidence="1" type="ORF">DCF82_20095</name>
</gene>
<accession>A0A3B8WIR7</accession>